<dbReference type="EMBL" id="GBRH01255858">
    <property type="protein sequence ID" value="JAD42037.1"/>
    <property type="molecule type" value="Transcribed_RNA"/>
</dbReference>
<organism evidence="1">
    <name type="scientific">Arundo donax</name>
    <name type="common">Giant reed</name>
    <name type="synonym">Donax arundinaceus</name>
    <dbReference type="NCBI Taxonomy" id="35708"/>
    <lineage>
        <taxon>Eukaryota</taxon>
        <taxon>Viridiplantae</taxon>
        <taxon>Streptophyta</taxon>
        <taxon>Embryophyta</taxon>
        <taxon>Tracheophyta</taxon>
        <taxon>Spermatophyta</taxon>
        <taxon>Magnoliopsida</taxon>
        <taxon>Liliopsida</taxon>
        <taxon>Poales</taxon>
        <taxon>Poaceae</taxon>
        <taxon>PACMAD clade</taxon>
        <taxon>Arundinoideae</taxon>
        <taxon>Arundineae</taxon>
        <taxon>Arundo</taxon>
    </lineage>
</organism>
<reference evidence="1" key="1">
    <citation type="submission" date="2014-09" db="EMBL/GenBank/DDBJ databases">
        <authorList>
            <person name="Magalhaes I.L.F."/>
            <person name="Oliveira U."/>
            <person name="Santos F.R."/>
            <person name="Vidigal T.H.D.A."/>
            <person name="Brescovit A.D."/>
            <person name="Santos A.J."/>
        </authorList>
    </citation>
    <scope>NUCLEOTIDE SEQUENCE</scope>
    <source>
        <tissue evidence="1">Shoot tissue taken approximately 20 cm above the soil surface</tissue>
    </source>
</reference>
<evidence type="ECO:0000313" key="1">
    <source>
        <dbReference type="EMBL" id="JAD42037.1"/>
    </source>
</evidence>
<name>A0A0A9A4S3_ARUDO</name>
<protein>
    <submittedName>
        <fullName evidence="1">Uncharacterized protein</fullName>
    </submittedName>
</protein>
<accession>A0A0A9A4S3</accession>
<sequence>MSIFQINRITVVPF</sequence>
<proteinExistence type="predicted"/>
<reference evidence="1" key="2">
    <citation type="journal article" date="2015" name="Data Brief">
        <title>Shoot transcriptome of the giant reed, Arundo donax.</title>
        <authorList>
            <person name="Barrero R.A."/>
            <person name="Guerrero F.D."/>
            <person name="Moolhuijzen P."/>
            <person name="Goolsby J.A."/>
            <person name="Tidwell J."/>
            <person name="Bellgard S.E."/>
            <person name="Bellgard M.I."/>
        </authorList>
    </citation>
    <scope>NUCLEOTIDE SEQUENCE</scope>
    <source>
        <tissue evidence="1">Shoot tissue taken approximately 20 cm above the soil surface</tissue>
    </source>
</reference>